<dbReference type="GeneID" id="81357800"/>
<evidence type="ECO:0000256" key="1">
    <source>
        <dbReference type="ARBA" id="ARBA00001974"/>
    </source>
</evidence>
<dbReference type="Proteomes" id="UP001149074">
    <property type="component" value="Unassembled WGS sequence"/>
</dbReference>
<dbReference type="OrthoDB" id="74360at2759"/>
<sequence>MSIDTDILIIGAGSAGIGIAVQLQKHYPSASFEILEINNRARRDLVPSHFYSFSFAINPNWSKKYAPQAEIAEYLVSLAEAVPAFDEVTGTWVVNVRDESSGAVYTRRSRILISAVGALSVSRECEIPGVGRYSGITFHSARWDHSFEWEGKDVVIVMHYVPLAIRLYRFYLCAMMEKDFLGFYQETGGSIREGLERTQIEYLKQTAPERYHEVLIPRTEIGLAHILLRSAQDYYGTCVSEFPNFFILMGPNTTTGHLFVLFPTGCEINFILRVLRPILSALYPSTLISLLTTPIQHLLPLLPDTQAGVGDGLHELFKLWARSVFVPMGDFRFGRSPVRLSRGGLSGQHNIEKHDGFRRLCTGLGVGVVAMAVGVMVHGLQIELERERRAA</sequence>
<keyword evidence="4" id="KW-0274">FAD</keyword>
<dbReference type="Gene3D" id="3.50.50.60">
    <property type="entry name" value="FAD/NAD(P)-binding domain"/>
    <property type="match status" value="2"/>
</dbReference>
<dbReference type="SUPFAM" id="SSF51905">
    <property type="entry name" value="FAD/NAD(P)-binding domain"/>
    <property type="match status" value="1"/>
</dbReference>
<dbReference type="AlphaFoldDB" id="A0A9W9FFR5"/>
<evidence type="ECO:0000256" key="2">
    <source>
        <dbReference type="ARBA" id="ARBA00010139"/>
    </source>
</evidence>
<accession>A0A9W9FFR5</accession>
<dbReference type="PANTHER" id="PTHR42877">
    <property type="entry name" value="L-ORNITHINE N(5)-MONOOXYGENASE-RELATED"/>
    <property type="match status" value="1"/>
</dbReference>
<organism evidence="5 6">
    <name type="scientific">Penicillium argentinense</name>
    <dbReference type="NCBI Taxonomy" id="1131581"/>
    <lineage>
        <taxon>Eukaryota</taxon>
        <taxon>Fungi</taxon>
        <taxon>Dikarya</taxon>
        <taxon>Ascomycota</taxon>
        <taxon>Pezizomycotina</taxon>
        <taxon>Eurotiomycetes</taxon>
        <taxon>Eurotiomycetidae</taxon>
        <taxon>Eurotiales</taxon>
        <taxon>Aspergillaceae</taxon>
        <taxon>Penicillium</taxon>
    </lineage>
</organism>
<evidence type="ECO:0000313" key="5">
    <source>
        <dbReference type="EMBL" id="KAJ5099326.1"/>
    </source>
</evidence>
<evidence type="ECO:0000256" key="3">
    <source>
        <dbReference type="ARBA" id="ARBA00022630"/>
    </source>
</evidence>
<dbReference type="InterPro" id="IPR036188">
    <property type="entry name" value="FAD/NAD-bd_sf"/>
</dbReference>
<dbReference type="InterPro" id="IPR051209">
    <property type="entry name" value="FAD-bind_Monooxygenase_sf"/>
</dbReference>
<dbReference type="PANTHER" id="PTHR42877:SF5">
    <property type="entry name" value="L-ORNITHINE N(5)-MONOOXYGENASE-RELATED"/>
    <property type="match status" value="1"/>
</dbReference>
<proteinExistence type="inferred from homology"/>
<name>A0A9W9FFR5_9EURO</name>
<evidence type="ECO:0000256" key="4">
    <source>
        <dbReference type="ARBA" id="ARBA00022827"/>
    </source>
</evidence>
<dbReference type="EMBL" id="JAPQKI010000005">
    <property type="protein sequence ID" value="KAJ5099326.1"/>
    <property type="molecule type" value="Genomic_DNA"/>
</dbReference>
<protein>
    <recommendedName>
        <fullName evidence="7">FAD/NAD(P)-binding domain-containing protein</fullName>
    </recommendedName>
</protein>
<evidence type="ECO:0008006" key="7">
    <source>
        <dbReference type="Google" id="ProtNLM"/>
    </source>
</evidence>
<keyword evidence="6" id="KW-1185">Reference proteome</keyword>
<dbReference type="RefSeq" id="XP_056474980.1">
    <property type="nucleotide sequence ID" value="XM_056618821.1"/>
</dbReference>
<gene>
    <name evidence="5" type="ORF">N7532_006327</name>
</gene>
<evidence type="ECO:0000313" key="6">
    <source>
        <dbReference type="Proteomes" id="UP001149074"/>
    </source>
</evidence>
<comment type="cofactor">
    <cofactor evidence="1">
        <name>FAD</name>
        <dbReference type="ChEBI" id="CHEBI:57692"/>
    </cofactor>
</comment>
<reference evidence="5" key="2">
    <citation type="journal article" date="2023" name="IMA Fungus">
        <title>Comparative genomic study of the Penicillium genus elucidates a diverse pangenome and 15 lateral gene transfer events.</title>
        <authorList>
            <person name="Petersen C."/>
            <person name="Sorensen T."/>
            <person name="Nielsen M.R."/>
            <person name="Sondergaard T.E."/>
            <person name="Sorensen J.L."/>
            <person name="Fitzpatrick D.A."/>
            <person name="Frisvad J.C."/>
            <person name="Nielsen K.L."/>
        </authorList>
    </citation>
    <scope>NUCLEOTIDE SEQUENCE</scope>
    <source>
        <strain evidence="5">IBT 30761</strain>
    </source>
</reference>
<comment type="similarity">
    <text evidence="2">Belongs to the FAD-binding monooxygenase family.</text>
</comment>
<reference evidence="5" key="1">
    <citation type="submission" date="2022-11" db="EMBL/GenBank/DDBJ databases">
        <authorList>
            <person name="Petersen C."/>
        </authorList>
    </citation>
    <scope>NUCLEOTIDE SEQUENCE</scope>
    <source>
        <strain evidence="5">IBT 30761</strain>
    </source>
</reference>
<keyword evidence="3" id="KW-0285">Flavoprotein</keyword>
<comment type="caution">
    <text evidence="5">The sequence shown here is derived from an EMBL/GenBank/DDBJ whole genome shotgun (WGS) entry which is preliminary data.</text>
</comment>